<evidence type="ECO:0000256" key="16">
    <source>
        <dbReference type="SAM" id="SignalP"/>
    </source>
</evidence>
<comment type="caution">
    <text evidence="18">The sequence shown here is derived from an EMBL/GenBank/DDBJ whole genome shotgun (WGS) entry which is preliminary data.</text>
</comment>
<feature type="binding site" evidence="15">
    <location>
        <position position="231"/>
    </location>
    <ligand>
        <name>substrate</name>
    </ligand>
</feature>
<accession>A0A225AIH7</accession>
<evidence type="ECO:0000256" key="4">
    <source>
        <dbReference type="ARBA" id="ARBA00012595"/>
    </source>
</evidence>
<evidence type="ECO:0000256" key="10">
    <source>
        <dbReference type="ARBA" id="ARBA00023277"/>
    </source>
</evidence>
<dbReference type="GO" id="GO:0005509">
    <property type="term" value="F:calcium ion binding"/>
    <property type="evidence" value="ECO:0007669"/>
    <property type="project" value="InterPro"/>
</dbReference>
<keyword evidence="6" id="KW-0378">Hydrolase</keyword>
<dbReference type="PANTHER" id="PTHR10357">
    <property type="entry name" value="ALPHA-AMYLASE FAMILY MEMBER"/>
    <property type="match status" value="1"/>
</dbReference>
<dbReference type="SUPFAM" id="SSF51011">
    <property type="entry name" value="Glycosyl hydrolase domain"/>
    <property type="match status" value="1"/>
</dbReference>
<dbReference type="Pfam" id="PF09260">
    <property type="entry name" value="A_amylase_dom_C"/>
    <property type="match status" value="1"/>
</dbReference>
<sequence length="503" mass="55704">MKFSLAAIAAIASLLAPVVKAATPDDWRSRSIYFLLTDRFARTDNSTTATCETLYGVCSKTTVEDHGRLDYIQDMGFTAIWISPVTEQLPQSTADGEAYHGYWQQDIYALNSNFGTAEDLQNLATALHDRGMYLMVDVVANHFGYAGAGDDVDYAIFNPFNSESYFHPFCLITDYSNETMVEECWEGDNIVSLPDLDTESTAVQNICLTRSYDNEDEATANGNYEPVDGLRLDSVMEVQKDFWPDWNSASGVYCVGEVDDGDPTFTCPYQKYLDGVLNYPTYFPLVRAFESSSGSISELYDMINEVKSDCVDSNLLGSFSENHDNPRFASYTSDFSLAKNALAFTILSDGIPIIYAGQEQHYDGGNNPYNREATWLSGYDTSAELYTFIAVLNQIRNYAIQWDNGYTTYKTYPIYQDDNNLAIRKGSDESQIITVLSNVGTDADSYSLTISGTGYTAGEVLTDLISCTNVTVDDSGDVSVTMTGGLPSVLYPTYKLVYDGHPC</sequence>
<comment type="similarity">
    <text evidence="3">Belongs to the glycosyl hydrolase 13 family.</text>
</comment>
<dbReference type="EC" id="3.2.1.1" evidence="4"/>
<dbReference type="SUPFAM" id="SSF51445">
    <property type="entry name" value="(Trans)glycosidases"/>
    <property type="match status" value="1"/>
</dbReference>
<evidence type="ECO:0000256" key="5">
    <source>
        <dbReference type="ARBA" id="ARBA00022723"/>
    </source>
</evidence>
<feature type="signal peptide" evidence="16">
    <location>
        <begin position="1"/>
        <end position="21"/>
    </location>
</feature>
<feature type="binding site" evidence="15">
    <location>
        <position position="261"/>
    </location>
    <ligand>
        <name>substrate</name>
    </ligand>
</feature>
<dbReference type="EMBL" id="LFMY01000008">
    <property type="protein sequence ID" value="OKL59133.1"/>
    <property type="molecule type" value="Genomic_DNA"/>
</dbReference>
<dbReference type="GO" id="GO:0004556">
    <property type="term" value="F:alpha-amylase activity"/>
    <property type="evidence" value="ECO:0007669"/>
    <property type="project" value="UniProtKB-EC"/>
</dbReference>
<gene>
    <name evidence="18" type="ORF">UA08_05947</name>
</gene>
<dbReference type="InterPro" id="IPR013780">
    <property type="entry name" value="Glyco_hydro_b"/>
</dbReference>
<feature type="site" description="Transition state stabilizer" evidence="13">
    <location>
        <position position="324"/>
    </location>
</feature>
<feature type="domain" description="Glycosyl hydrolase family 13 catalytic" evidence="17">
    <location>
        <begin position="34"/>
        <end position="396"/>
    </location>
</feature>
<dbReference type="InterPro" id="IPR017853">
    <property type="entry name" value="GH"/>
</dbReference>
<dbReference type="AlphaFoldDB" id="A0A225AIH7"/>
<dbReference type="FunFam" id="2.60.40.1180:FF:000037">
    <property type="entry name" value="Alpha-amylase A"/>
    <property type="match status" value="1"/>
</dbReference>
<evidence type="ECO:0000313" key="19">
    <source>
        <dbReference type="Proteomes" id="UP000214365"/>
    </source>
</evidence>
<dbReference type="CDD" id="cd11319">
    <property type="entry name" value="AmyAc_euk_AmyA"/>
    <property type="match status" value="1"/>
</dbReference>
<keyword evidence="19" id="KW-1185">Reference proteome</keyword>
<evidence type="ECO:0000256" key="12">
    <source>
        <dbReference type="PIRSR" id="PIRSR001024-1"/>
    </source>
</evidence>
<evidence type="ECO:0000256" key="11">
    <source>
        <dbReference type="ARBA" id="ARBA00023295"/>
    </source>
</evidence>
<evidence type="ECO:0000256" key="2">
    <source>
        <dbReference type="ARBA" id="ARBA00001913"/>
    </source>
</evidence>
<proteinExistence type="inferred from homology"/>
<dbReference type="PANTHER" id="PTHR10357:SF231">
    <property type="entry name" value="ALPHA-AMYLASE"/>
    <property type="match status" value="1"/>
</dbReference>
<dbReference type="RefSeq" id="XP_020119254.1">
    <property type="nucleotide sequence ID" value="XM_020268273.1"/>
</dbReference>
<dbReference type="SMART" id="SM00642">
    <property type="entry name" value="Aamy"/>
    <property type="match status" value="1"/>
</dbReference>
<keyword evidence="16" id="KW-0732">Signal</keyword>
<feature type="binding site" evidence="15">
    <location>
        <position position="142"/>
    </location>
    <ligand>
        <name>substrate</name>
    </ligand>
</feature>
<keyword evidence="8 14" id="KW-1015">Disulfide bond</keyword>
<evidence type="ECO:0000256" key="13">
    <source>
        <dbReference type="PIRSR" id="PIRSR001024-2"/>
    </source>
</evidence>
<dbReference type="Gene3D" id="3.20.20.80">
    <property type="entry name" value="Glycosidases"/>
    <property type="match status" value="1"/>
</dbReference>
<dbReference type="PIRSF" id="PIRSF001024">
    <property type="entry name" value="Alph-amyl_fung"/>
    <property type="match status" value="1"/>
</dbReference>
<protein>
    <recommendedName>
        <fullName evidence="4">alpha-amylase</fullName>
        <ecNumber evidence="4">3.2.1.1</ecNumber>
    </recommendedName>
</protein>
<evidence type="ECO:0000256" key="8">
    <source>
        <dbReference type="ARBA" id="ARBA00023157"/>
    </source>
</evidence>
<dbReference type="FunFam" id="3.20.20.80:FF:000120">
    <property type="entry name" value="Alpha-amylase A"/>
    <property type="match status" value="1"/>
</dbReference>
<dbReference type="Pfam" id="PF00128">
    <property type="entry name" value="Alpha-amylase"/>
    <property type="match status" value="1"/>
</dbReference>
<dbReference type="STRING" id="1441469.A0A225AIH7"/>
<evidence type="ECO:0000313" key="18">
    <source>
        <dbReference type="EMBL" id="OKL59133.1"/>
    </source>
</evidence>
<feature type="active site" description="Proton donor" evidence="12">
    <location>
        <position position="257"/>
    </location>
</feature>
<reference evidence="18 19" key="1">
    <citation type="submission" date="2015-06" db="EMBL/GenBank/DDBJ databases">
        <title>Talaromyces atroroseus IBT 11181 draft genome.</title>
        <authorList>
            <person name="Rasmussen K.B."/>
            <person name="Rasmussen S."/>
            <person name="Petersen B."/>
            <person name="Sicheritz-Ponten T."/>
            <person name="Mortensen U.H."/>
            <person name="Thrane U."/>
        </authorList>
    </citation>
    <scope>NUCLEOTIDE SEQUENCE [LARGE SCALE GENOMIC DNA]</scope>
    <source>
        <strain evidence="18 19">IBT 11181</strain>
    </source>
</reference>
<dbReference type="InterPro" id="IPR006047">
    <property type="entry name" value="GH13_cat_dom"/>
</dbReference>
<dbReference type="GO" id="GO:0016052">
    <property type="term" value="P:carbohydrate catabolic process"/>
    <property type="evidence" value="ECO:0007669"/>
    <property type="project" value="InterPro"/>
</dbReference>
<keyword evidence="7" id="KW-0106">Calcium</keyword>
<feature type="active site" description="Nucleophile" evidence="12">
    <location>
        <position position="233"/>
    </location>
</feature>
<organism evidence="18 19">
    <name type="scientific">Talaromyces atroroseus</name>
    <dbReference type="NCBI Taxonomy" id="1441469"/>
    <lineage>
        <taxon>Eukaryota</taxon>
        <taxon>Fungi</taxon>
        <taxon>Dikarya</taxon>
        <taxon>Ascomycota</taxon>
        <taxon>Pezizomycotina</taxon>
        <taxon>Eurotiomycetes</taxon>
        <taxon>Eurotiomycetidae</taxon>
        <taxon>Eurotiales</taxon>
        <taxon>Trichocomaceae</taxon>
        <taxon>Talaromyces</taxon>
        <taxon>Talaromyces sect. Trachyspermi</taxon>
    </lineage>
</organism>
<feature type="disulfide bond" evidence="14">
    <location>
        <begin position="51"/>
        <end position="58"/>
    </location>
</feature>
<evidence type="ECO:0000256" key="15">
    <source>
        <dbReference type="PIRSR" id="PIRSR001024-5"/>
    </source>
</evidence>
<feature type="disulfide bond" evidence="14">
    <location>
        <begin position="170"/>
        <end position="184"/>
    </location>
</feature>
<keyword evidence="5" id="KW-0479">Metal-binding</keyword>
<dbReference type="Gene3D" id="2.60.40.1180">
    <property type="entry name" value="Golgi alpha-mannosidase II"/>
    <property type="match status" value="1"/>
</dbReference>
<keyword evidence="9" id="KW-0325">Glycoprotein</keyword>
<evidence type="ECO:0000256" key="7">
    <source>
        <dbReference type="ARBA" id="ARBA00022837"/>
    </source>
</evidence>
<evidence type="ECO:0000259" key="17">
    <source>
        <dbReference type="SMART" id="SM00642"/>
    </source>
</evidence>
<evidence type="ECO:0000256" key="14">
    <source>
        <dbReference type="PIRSR" id="PIRSR001024-4"/>
    </source>
</evidence>
<name>A0A225AIH7_TALAT</name>
<evidence type="ECO:0000256" key="9">
    <source>
        <dbReference type="ARBA" id="ARBA00023180"/>
    </source>
</evidence>
<evidence type="ECO:0000256" key="6">
    <source>
        <dbReference type="ARBA" id="ARBA00022801"/>
    </source>
</evidence>
<feature type="disulfide bond" evidence="14">
    <location>
        <begin position="267"/>
        <end position="310"/>
    </location>
</feature>
<dbReference type="OrthoDB" id="204980at2759"/>
<evidence type="ECO:0000256" key="1">
    <source>
        <dbReference type="ARBA" id="ARBA00000548"/>
    </source>
</evidence>
<keyword evidence="10" id="KW-0119">Carbohydrate metabolism</keyword>
<keyword evidence="11" id="KW-0326">Glycosidase</keyword>
<dbReference type="Proteomes" id="UP000214365">
    <property type="component" value="Unassembled WGS sequence"/>
</dbReference>
<feature type="binding site" evidence="15">
    <location>
        <position position="324"/>
    </location>
    <ligand>
        <name>substrate</name>
    </ligand>
</feature>
<evidence type="ECO:0000256" key="3">
    <source>
        <dbReference type="ARBA" id="ARBA00008061"/>
    </source>
</evidence>
<comment type="catalytic activity">
    <reaction evidence="1">
        <text>Endohydrolysis of (1-&gt;4)-alpha-D-glucosidic linkages in polysaccharides containing three or more (1-&gt;4)-alpha-linked D-glucose units.</text>
        <dbReference type="EC" id="3.2.1.1"/>
    </reaction>
</comment>
<dbReference type="InterPro" id="IPR013777">
    <property type="entry name" value="A-amylase-like"/>
</dbReference>
<feature type="binding site" evidence="15">
    <location>
        <position position="103"/>
    </location>
    <ligand>
        <name>substrate</name>
    </ligand>
</feature>
<dbReference type="GeneID" id="31005703"/>
<dbReference type="InterPro" id="IPR015340">
    <property type="entry name" value="A_amylase_C_dom"/>
</dbReference>
<comment type="cofactor">
    <cofactor evidence="2">
        <name>Ca(2+)</name>
        <dbReference type="ChEBI" id="CHEBI:29108"/>
    </cofactor>
</comment>
<feature type="binding site" evidence="15">
    <location>
        <position position="371"/>
    </location>
    <ligand>
        <name>substrate</name>
    </ligand>
</feature>
<feature type="chain" id="PRO_5013166570" description="alpha-amylase" evidence="16">
    <location>
        <begin position="22"/>
        <end position="503"/>
    </location>
</feature>